<accession>A0A075I535</accession>
<name>A0A075I535_9ARCH</name>
<evidence type="ECO:0000313" key="1">
    <source>
        <dbReference type="EMBL" id="AIF21008.1"/>
    </source>
</evidence>
<sequence>MKYIDIADSNRVDRSPDKIIQVLSDGTTVEKGYKIKNIQLRLYTEKNDKKLGLYSLITSLVETDKGSVEMIYDEGFRGNNALEKSSKFLTESLGISGLILRSLIFFRWKMTNTSYHQKLSSDDKKPICSLCNEESLYYCTMNDEYYCVKHVLGHDENE</sequence>
<organism evidence="1">
    <name type="scientific">uncultured marine thaumarchaeote KM3_97_B07</name>
    <dbReference type="NCBI Taxonomy" id="1456350"/>
    <lineage>
        <taxon>Archaea</taxon>
        <taxon>Nitrososphaerota</taxon>
        <taxon>environmental samples</taxon>
    </lineage>
</organism>
<protein>
    <submittedName>
        <fullName evidence="1">Uncharacterized protein</fullName>
    </submittedName>
</protein>
<reference evidence="1" key="1">
    <citation type="journal article" date="2014" name="Genome Biol. Evol.">
        <title>Pangenome evidence for extensive interdomain horizontal transfer affecting lineage core and shell genes in uncultured planktonic thaumarchaeota and euryarchaeota.</title>
        <authorList>
            <person name="Deschamps P."/>
            <person name="Zivanovic Y."/>
            <person name="Moreira D."/>
            <person name="Rodriguez-Valera F."/>
            <person name="Lopez-Garcia P."/>
        </authorList>
    </citation>
    <scope>NUCLEOTIDE SEQUENCE</scope>
</reference>
<dbReference type="EMBL" id="KF901180">
    <property type="protein sequence ID" value="AIF21008.1"/>
    <property type="molecule type" value="Genomic_DNA"/>
</dbReference>
<proteinExistence type="predicted"/>
<dbReference type="AlphaFoldDB" id="A0A075I535"/>